<proteinExistence type="predicted"/>
<dbReference type="InterPro" id="IPR005330">
    <property type="entry name" value="MHYT_dom"/>
</dbReference>
<keyword evidence="1" id="KW-1133">Transmembrane helix</keyword>
<reference evidence="4 5" key="1">
    <citation type="submission" date="2024-09" db="EMBL/GenBank/DDBJ databases">
        <authorList>
            <person name="Sun Q."/>
            <person name="Mori K."/>
        </authorList>
    </citation>
    <scope>NUCLEOTIDE SEQUENCE [LARGE SCALE GENOMIC DNA]</scope>
    <source>
        <strain evidence="4 5">CECT 8726</strain>
    </source>
</reference>
<dbReference type="InterPro" id="IPR012073">
    <property type="entry name" value="LytTR_MHYT"/>
</dbReference>
<organism evidence="4 5">
    <name type="scientific">Pseudohalocynthiibacter aestuariivivens</name>
    <dbReference type="NCBI Taxonomy" id="1591409"/>
    <lineage>
        <taxon>Bacteria</taxon>
        <taxon>Pseudomonadati</taxon>
        <taxon>Pseudomonadota</taxon>
        <taxon>Alphaproteobacteria</taxon>
        <taxon>Rhodobacterales</taxon>
        <taxon>Paracoccaceae</taxon>
        <taxon>Pseudohalocynthiibacter</taxon>
    </lineage>
</organism>
<dbReference type="Pfam" id="PF03707">
    <property type="entry name" value="MHYT"/>
    <property type="match status" value="2"/>
</dbReference>
<gene>
    <name evidence="4" type="ORF">ACFFUT_02500</name>
</gene>
<dbReference type="Proteomes" id="UP001589683">
    <property type="component" value="Unassembled WGS sequence"/>
</dbReference>
<dbReference type="EMBL" id="JBHMEA010000007">
    <property type="protein sequence ID" value="MFB9230656.1"/>
    <property type="molecule type" value="Genomic_DNA"/>
</dbReference>
<feature type="transmembrane region" description="Helical" evidence="1">
    <location>
        <begin position="44"/>
        <end position="66"/>
    </location>
</feature>
<evidence type="ECO:0000256" key="1">
    <source>
        <dbReference type="PROSITE-ProRule" id="PRU00244"/>
    </source>
</evidence>
<accession>A0ABV5JCQ2</accession>
<feature type="transmembrane region" description="Helical" evidence="1">
    <location>
        <begin position="209"/>
        <end position="233"/>
    </location>
</feature>
<keyword evidence="1" id="KW-0812">Transmembrane</keyword>
<evidence type="ECO:0000313" key="4">
    <source>
        <dbReference type="EMBL" id="MFB9230656.1"/>
    </source>
</evidence>
<dbReference type="InterPro" id="IPR007492">
    <property type="entry name" value="LytTR_DNA-bd_dom"/>
</dbReference>
<comment type="caution">
    <text evidence="4">The sequence shown here is derived from an EMBL/GenBank/DDBJ whole genome shotgun (WGS) entry which is preliminary data.</text>
</comment>
<feature type="transmembrane region" description="Helical" evidence="1">
    <location>
        <begin position="107"/>
        <end position="129"/>
    </location>
</feature>
<name>A0ABV5JCQ2_9RHOB</name>
<dbReference type="Pfam" id="PF04397">
    <property type="entry name" value="LytTR"/>
    <property type="match status" value="1"/>
</dbReference>
<feature type="transmembrane region" description="Helical" evidence="1">
    <location>
        <begin position="72"/>
        <end position="95"/>
    </location>
</feature>
<feature type="transmembrane region" description="Helical" evidence="1">
    <location>
        <begin position="168"/>
        <end position="189"/>
    </location>
</feature>
<keyword evidence="5" id="KW-1185">Reference proteome</keyword>
<dbReference type="PANTHER" id="PTHR35152:SF1">
    <property type="entry name" value="DOMAIN SIGNALLING PROTEIN, PUTATIVE (AFU_ORTHOLOGUE AFUA_5G11310)-RELATED"/>
    <property type="match status" value="1"/>
</dbReference>
<dbReference type="PIRSF" id="PIRSF036615">
    <property type="entry name" value="MHYT_LytTR"/>
    <property type="match status" value="1"/>
</dbReference>
<feature type="domain" description="MHYT" evidence="2">
    <location>
        <begin position="6"/>
        <end position="193"/>
    </location>
</feature>
<protein>
    <submittedName>
        <fullName evidence="4">MHYT domain-containing protein</fullName>
    </submittedName>
</protein>
<dbReference type="PROSITE" id="PS50930">
    <property type="entry name" value="HTH_LYTTR"/>
    <property type="match status" value="1"/>
</dbReference>
<dbReference type="PROSITE" id="PS50924">
    <property type="entry name" value="MHYT"/>
    <property type="match status" value="1"/>
</dbReference>
<evidence type="ECO:0000259" key="2">
    <source>
        <dbReference type="PROSITE" id="PS50924"/>
    </source>
</evidence>
<sequence>MLEYSHDFRLVAASLAVSLMASFTGLALTRGISLLSETHRKQRIAMASVALGGGIWSMHFVAMLGLQMPILFYYDALLTLISALVAILMVGVALLVMHYWPRTSASVCIAGTIVGLGIPAMHYIGMLGIQLCKAVYTPVGVVLAVAASVILGIGSFSIAYGERTHRNIILSTITFGVAVFTVHFLAMAGTNFLPTLQSSNVAAGIDNSILAMIVTLISFVICGAFLLSGVTFWPNEKFLPESGYPEPKEPMLASDGSFQANGSDAAPTTFAIPYEKDSRILFAETSSVAAIRAEGHYTIVYVGLNKLFCPWSISDAAKRLAGSAFVQCHRSYLINPSHVTGFERKKDNGVCFFENNPPLGKVPVSRSRLSNVRSALGL</sequence>
<dbReference type="SMART" id="SM00850">
    <property type="entry name" value="LytTR"/>
    <property type="match status" value="1"/>
</dbReference>
<dbReference type="RefSeq" id="WP_213887455.1">
    <property type="nucleotide sequence ID" value="NZ_JAGFNU010000001.1"/>
</dbReference>
<keyword evidence="1" id="KW-0472">Membrane</keyword>
<feature type="transmembrane region" description="Helical" evidence="1">
    <location>
        <begin position="12"/>
        <end position="32"/>
    </location>
</feature>
<dbReference type="PANTHER" id="PTHR35152">
    <property type="entry name" value="DOMAIN SIGNALLING PROTEIN, PUTATIVE (AFU_ORTHOLOGUE AFUA_5G11310)-RELATED"/>
    <property type="match status" value="1"/>
</dbReference>
<evidence type="ECO:0000313" key="5">
    <source>
        <dbReference type="Proteomes" id="UP001589683"/>
    </source>
</evidence>
<dbReference type="Gene3D" id="2.40.50.1020">
    <property type="entry name" value="LytTr DNA-binding domain"/>
    <property type="match status" value="1"/>
</dbReference>
<feature type="transmembrane region" description="Helical" evidence="1">
    <location>
        <begin position="135"/>
        <end position="156"/>
    </location>
</feature>
<feature type="domain" description="HTH LytTR-type" evidence="3">
    <location>
        <begin position="272"/>
        <end position="378"/>
    </location>
</feature>
<evidence type="ECO:0000259" key="3">
    <source>
        <dbReference type="PROSITE" id="PS50930"/>
    </source>
</evidence>